<evidence type="ECO:0000313" key="2">
    <source>
        <dbReference type="EMBL" id="KAA9017048.1"/>
    </source>
</evidence>
<dbReference type="PANTHER" id="PTHR30383:SF27">
    <property type="entry name" value="SPORE GERMINATION LIPASE LIPC"/>
    <property type="match status" value="1"/>
</dbReference>
<proteinExistence type="predicted"/>
<evidence type="ECO:0000259" key="1">
    <source>
        <dbReference type="Pfam" id="PF13472"/>
    </source>
</evidence>
<dbReference type="Proteomes" id="UP000326671">
    <property type="component" value="Unassembled WGS sequence"/>
</dbReference>
<dbReference type="InterPro" id="IPR051532">
    <property type="entry name" value="Ester_Hydrolysis_Enzymes"/>
</dbReference>
<sequence length="271" mass="30560">MKKNAARIITIIAALLSLLWLFGFAWSIEDFYNGKAEIIEKEPTENENKNEIQTAAKDLTVVALGDSLTRGTGDDSGMGYVGLVTGELRERLNPGDIQVYNLGINGQTSQELLQQLGQQNIGRQIEEADVILMTIGGNDLFQQGETLFDLNLDKIQVLRQTFLANLEQIFTTIRKHNSQATIFILGLYNPFIDLDDSNVTNTVVRGWNHATELTAGQFEKIVFVPTFDLFQLSVNEYLYSDRFHPNHAGYQLISERLAPLINWEKEIHPND</sequence>
<gene>
    <name evidence="2" type="ORF">F4V44_21510</name>
</gene>
<organism evidence="2 3">
    <name type="scientific">Niallia endozanthoxylica</name>
    <dbReference type="NCBI Taxonomy" id="2036016"/>
    <lineage>
        <taxon>Bacteria</taxon>
        <taxon>Bacillati</taxon>
        <taxon>Bacillota</taxon>
        <taxon>Bacilli</taxon>
        <taxon>Bacillales</taxon>
        <taxon>Bacillaceae</taxon>
        <taxon>Niallia</taxon>
    </lineage>
</organism>
<dbReference type="InterPro" id="IPR036514">
    <property type="entry name" value="SGNH_hydro_sf"/>
</dbReference>
<dbReference type="OrthoDB" id="252349at2"/>
<dbReference type="InterPro" id="IPR013830">
    <property type="entry name" value="SGNH_hydro"/>
</dbReference>
<dbReference type="SUPFAM" id="SSF52266">
    <property type="entry name" value="SGNH hydrolase"/>
    <property type="match status" value="1"/>
</dbReference>
<dbReference type="EMBL" id="VYKL01000037">
    <property type="protein sequence ID" value="KAA9017048.1"/>
    <property type="molecule type" value="Genomic_DNA"/>
</dbReference>
<name>A0A5J5HAX2_9BACI</name>
<dbReference type="RefSeq" id="WP_150442060.1">
    <property type="nucleotide sequence ID" value="NZ_VYKL01000037.1"/>
</dbReference>
<reference evidence="2 3" key="1">
    <citation type="submission" date="2019-09" db="EMBL/GenBank/DDBJ databases">
        <title>Whole genome sequences of isolates from the Mars Exploration Rovers.</title>
        <authorList>
            <person name="Seuylemezian A."/>
            <person name="Vaishampayan P."/>
        </authorList>
    </citation>
    <scope>NUCLEOTIDE SEQUENCE [LARGE SCALE GENOMIC DNA]</scope>
    <source>
        <strain evidence="2 3">MER_TA_151</strain>
    </source>
</reference>
<evidence type="ECO:0000313" key="3">
    <source>
        <dbReference type="Proteomes" id="UP000326671"/>
    </source>
</evidence>
<comment type="caution">
    <text evidence="2">The sequence shown here is derived from an EMBL/GenBank/DDBJ whole genome shotgun (WGS) entry which is preliminary data.</text>
</comment>
<protein>
    <submittedName>
        <fullName evidence="2">GDSL family lipase</fullName>
    </submittedName>
</protein>
<keyword evidence="3" id="KW-1185">Reference proteome</keyword>
<dbReference type="PANTHER" id="PTHR30383">
    <property type="entry name" value="THIOESTERASE 1/PROTEASE 1/LYSOPHOSPHOLIPASE L1"/>
    <property type="match status" value="1"/>
</dbReference>
<feature type="domain" description="SGNH hydrolase-type esterase" evidence="1">
    <location>
        <begin position="63"/>
        <end position="252"/>
    </location>
</feature>
<accession>A0A5J5HAX2</accession>
<dbReference type="AlphaFoldDB" id="A0A5J5HAX2"/>
<dbReference type="GO" id="GO:0004622">
    <property type="term" value="F:phosphatidylcholine lysophospholipase activity"/>
    <property type="evidence" value="ECO:0007669"/>
    <property type="project" value="TreeGrafter"/>
</dbReference>
<dbReference type="Gene3D" id="3.40.50.1110">
    <property type="entry name" value="SGNH hydrolase"/>
    <property type="match status" value="1"/>
</dbReference>
<dbReference type="Pfam" id="PF13472">
    <property type="entry name" value="Lipase_GDSL_2"/>
    <property type="match status" value="1"/>
</dbReference>